<dbReference type="GeneID" id="93192566"/>
<reference evidence="2" key="1">
    <citation type="submission" date="2021-01" db="EMBL/GenBank/DDBJ databases">
        <title>Outbreak of Burkholderia contaminns endophthalmitis traced to a clinical ventilation system.</title>
        <authorList>
            <person name="Lipuma J."/>
            <person name="Spilker T."/>
            <person name="Kratholm J."/>
        </authorList>
    </citation>
    <scope>NUCLEOTIDE SEQUENCE</scope>
    <source>
        <strain evidence="2">HI4954</strain>
    </source>
</reference>
<dbReference type="Proteomes" id="UP001220209">
    <property type="component" value="Chromosome 1"/>
</dbReference>
<organism evidence="2 5">
    <name type="scientific">Burkholderia contaminans</name>
    <dbReference type="NCBI Taxonomy" id="488447"/>
    <lineage>
        <taxon>Bacteria</taxon>
        <taxon>Pseudomonadati</taxon>
        <taxon>Pseudomonadota</taxon>
        <taxon>Betaproteobacteria</taxon>
        <taxon>Burkholderiales</taxon>
        <taxon>Burkholderiaceae</taxon>
        <taxon>Burkholderia</taxon>
        <taxon>Burkholderia cepacia complex</taxon>
    </lineage>
</organism>
<dbReference type="InterPro" id="IPR010546">
    <property type="entry name" value="DUF1120"/>
</dbReference>
<dbReference type="AlphaFoldDB" id="A0A1E3FQ97"/>
<feature type="signal peptide" evidence="1">
    <location>
        <begin position="1"/>
        <end position="24"/>
    </location>
</feature>
<proteinExistence type="predicted"/>
<dbReference type="Proteomes" id="UP000664048">
    <property type="component" value="Unassembled WGS sequence"/>
</dbReference>
<name>A0A1E3FQ97_9BURK</name>
<reference evidence="4 7" key="3">
    <citation type="submission" date="2021-12" db="EMBL/GenBank/DDBJ databases">
        <title>Genomic and phenotypic characterization of three Burkholderia contaminans isolates recovered from different sources.</title>
        <authorList>
            <person name="Lopez De Volder A."/>
            <person name="Fan Y."/>
            <person name="Nunvar J."/>
            <person name="Herrera T."/>
            <person name="Timp W."/>
            <person name="Degrossi J."/>
        </authorList>
    </citation>
    <scope>NUCLEOTIDE SEQUENCE [LARGE SCALE GENOMIC DNA]</scope>
    <source>
        <strain evidence="4 7">LMG 23361</strain>
    </source>
</reference>
<evidence type="ECO:0000313" key="4">
    <source>
        <dbReference type="EMBL" id="WFN16211.1"/>
    </source>
</evidence>
<dbReference type="EMBL" id="CP090640">
    <property type="protein sequence ID" value="WFN16211.1"/>
    <property type="molecule type" value="Genomic_DNA"/>
</dbReference>
<dbReference type="Proteomes" id="UP000611459">
    <property type="component" value="Unassembled WGS sequence"/>
</dbReference>
<evidence type="ECO:0000313" key="2">
    <source>
        <dbReference type="EMBL" id="MBK1934038.1"/>
    </source>
</evidence>
<protein>
    <submittedName>
        <fullName evidence="2">DUF1120 domain-containing protein</fullName>
    </submittedName>
</protein>
<dbReference type="Pfam" id="PF06551">
    <property type="entry name" value="DUF1120"/>
    <property type="match status" value="1"/>
</dbReference>
<dbReference type="RefSeq" id="WP_039348257.1">
    <property type="nucleotide sequence ID" value="NZ_AP018358.1"/>
</dbReference>
<reference evidence="3 6" key="2">
    <citation type="submission" date="2021-03" db="EMBL/GenBank/DDBJ databases">
        <title>Clinical course, treatment and visual outcome of an outbreak of Burkholderia contaminans endophthalmitis following cataract surgery.</title>
        <authorList>
            <person name="Lind C."/>
            <person name="Olsen K."/>
            <person name="Angelsen N.K."/>
            <person name="Krefting E.A."/>
            <person name="Fossen K."/>
            <person name="Gravningen K."/>
            <person name="Depoorter E."/>
            <person name="Vandamme P."/>
            <person name="Bertelsen G."/>
        </authorList>
    </citation>
    <scope>NUCLEOTIDE SEQUENCE [LARGE SCALE GENOMIC DNA]</scope>
    <source>
        <strain evidence="3 6">51242556</strain>
    </source>
</reference>
<evidence type="ECO:0000313" key="6">
    <source>
        <dbReference type="Proteomes" id="UP000664048"/>
    </source>
</evidence>
<gene>
    <name evidence="3" type="ORF">J4M89_14920</name>
    <name evidence="2" type="ORF">JIN94_29555</name>
    <name evidence="4" type="ORF">LXE91_10760</name>
</gene>
<evidence type="ECO:0000313" key="7">
    <source>
        <dbReference type="Proteomes" id="UP001220209"/>
    </source>
</evidence>
<keyword evidence="1" id="KW-0732">Signal</keyword>
<dbReference type="EMBL" id="JAENIB010000017">
    <property type="protein sequence ID" value="MBK1934038.1"/>
    <property type="molecule type" value="Genomic_DNA"/>
</dbReference>
<sequence length="209" mass="22038">MSLKKLFFLSVSVCSLSNPCVTSAADLSVNGHIQPGGACSIALGNGGTVDLGTLSRKDLKESDETIFWGHGVTLAVDCQTPAKVAIKAINNRETVVEGRYGSFGLGPIGSKIRFLIYPLNRVGDGKPLLHLYSEDGGQSWRAAGGSTATAGISPSDLASWAEEGETLPQAFRTIRSELGFRVALPALRDLDLSKEIALDGSATLELVYL</sequence>
<dbReference type="OrthoDB" id="8584040at2"/>
<evidence type="ECO:0000256" key="1">
    <source>
        <dbReference type="SAM" id="SignalP"/>
    </source>
</evidence>
<evidence type="ECO:0000313" key="3">
    <source>
        <dbReference type="EMBL" id="MBO1830664.1"/>
    </source>
</evidence>
<accession>A0A1E3FQ97</accession>
<dbReference type="EMBL" id="JAGEMX010000004">
    <property type="protein sequence ID" value="MBO1830664.1"/>
    <property type="molecule type" value="Genomic_DNA"/>
</dbReference>
<feature type="chain" id="PRO_5044557066" evidence="1">
    <location>
        <begin position="25"/>
        <end position="209"/>
    </location>
</feature>
<keyword evidence="6" id="KW-1185">Reference proteome</keyword>
<evidence type="ECO:0000313" key="5">
    <source>
        <dbReference type="Proteomes" id="UP000611459"/>
    </source>
</evidence>